<keyword evidence="2" id="KW-0813">Transport</keyword>
<dbReference type="PANTHER" id="PTHR30483:SF6">
    <property type="entry name" value="PERIPLASMIC BINDING PROTEIN OF ABC TRANSPORTER FOR NATURAL AMINO ACIDS"/>
    <property type="match status" value="1"/>
</dbReference>
<comment type="similarity">
    <text evidence="1">Belongs to the leucine-binding protein family.</text>
</comment>
<reference evidence="6 7" key="1">
    <citation type="journal article" date="2019" name="Int. J. Syst. Evol. Microbiol.">
        <title>The Global Catalogue of Microorganisms (GCM) 10K type strain sequencing project: providing services to taxonomists for standard genome sequencing and annotation.</title>
        <authorList>
            <consortium name="The Broad Institute Genomics Platform"/>
            <consortium name="The Broad Institute Genome Sequencing Center for Infectious Disease"/>
            <person name="Wu L."/>
            <person name="Ma J."/>
        </authorList>
    </citation>
    <scope>NUCLEOTIDE SEQUENCE [LARGE SCALE GENOMIC DNA]</scope>
    <source>
        <strain evidence="6 7">JCM 12662</strain>
    </source>
</reference>
<gene>
    <name evidence="6" type="ORF">GCM10008932_03320</name>
</gene>
<protein>
    <submittedName>
        <fullName evidence="6">ABC transporter substrate-binding protein</fullName>
    </submittedName>
</protein>
<dbReference type="PANTHER" id="PTHR30483">
    <property type="entry name" value="LEUCINE-SPECIFIC-BINDING PROTEIN"/>
    <property type="match status" value="1"/>
</dbReference>
<evidence type="ECO:0000313" key="7">
    <source>
        <dbReference type="Proteomes" id="UP001501166"/>
    </source>
</evidence>
<evidence type="ECO:0000313" key="6">
    <source>
        <dbReference type="EMBL" id="GAA0353588.1"/>
    </source>
</evidence>
<dbReference type="RefSeq" id="WP_343753346.1">
    <property type="nucleotide sequence ID" value="NZ_BAAACW010000020.1"/>
</dbReference>
<accession>A0ABN0X2R6</accession>
<dbReference type="SUPFAM" id="SSF53822">
    <property type="entry name" value="Periplasmic binding protein-like I"/>
    <property type="match status" value="1"/>
</dbReference>
<dbReference type="Pfam" id="PF13458">
    <property type="entry name" value="Peripla_BP_6"/>
    <property type="match status" value="1"/>
</dbReference>
<sequence>MKKIIASLGIGATLFIAGCGNGTDGEQEAAAGNGSDEVIKIGSLFELTGSAAEYGQSMNEAVHMAVEEINAAGGIDGVHIEVVERDIASDESQAAQGAMAMTSDEGISAIIGPALTGTLQAAIPSANQNQVAIISPSATDDGVLQDTNGEVHPYAYRTSFTNSFQGGALALFSNEELQASKAVIFSDNSSDYAQGLTETFQQAFEGDVVSIENFTADQTDFSATLTNIATMDFDVLYVPGYYEQAGPIVKQAREMGIDQPIIGPDGLGNQRFYELAGMENMNDVYYTSHFAVESEDPEIQSFVETYEEATGNQPDMFTGLAYDAVYIVKEAIERAGSTDSFKVNEEIEATENFAGVTGTFSFDDNHDPVKTVSIIEVQNGEPSAIHEVDPNK</sequence>
<dbReference type="Gene3D" id="3.40.50.2300">
    <property type="match status" value="2"/>
</dbReference>
<feature type="domain" description="Leucine-binding protein" evidence="5">
    <location>
        <begin position="39"/>
        <end position="380"/>
    </location>
</feature>
<dbReference type="InterPro" id="IPR051010">
    <property type="entry name" value="BCAA_transport"/>
</dbReference>
<dbReference type="PRINTS" id="PR00337">
    <property type="entry name" value="LEUILEVALBP"/>
</dbReference>
<evidence type="ECO:0000256" key="1">
    <source>
        <dbReference type="ARBA" id="ARBA00010062"/>
    </source>
</evidence>
<dbReference type="InterPro" id="IPR000709">
    <property type="entry name" value="Leu_Ile_Val-bd"/>
</dbReference>
<dbReference type="PROSITE" id="PS51257">
    <property type="entry name" value="PROKAR_LIPOPROTEIN"/>
    <property type="match status" value="1"/>
</dbReference>
<keyword evidence="7" id="KW-1185">Reference proteome</keyword>
<comment type="caution">
    <text evidence="6">The sequence shown here is derived from an EMBL/GenBank/DDBJ whole genome shotgun (WGS) entry which is preliminary data.</text>
</comment>
<evidence type="ECO:0000256" key="4">
    <source>
        <dbReference type="ARBA" id="ARBA00022970"/>
    </source>
</evidence>
<evidence type="ECO:0000256" key="2">
    <source>
        <dbReference type="ARBA" id="ARBA00022448"/>
    </source>
</evidence>
<name>A0ABN0X2R6_9LACT</name>
<dbReference type="EMBL" id="BAAACW010000020">
    <property type="protein sequence ID" value="GAA0353588.1"/>
    <property type="molecule type" value="Genomic_DNA"/>
</dbReference>
<evidence type="ECO:0000256" key="3">
    <source>
        <dbReference type="ARBA" id="ARBA00022729"/>
    </source>
</evidence>
<dbReference type="InterPro" id="IPR028081">
    <property type="entry name" value="Leu-bd"/>
</dbReference>
<dbReference type="Proteomes" id="UP001501166">
    <property type="component" value="Unassembled WGS sequence"/>
</dbReference>
<keyword evidence="4" id="KW-0029">Amino-acid transport</keyword>
<evidence type="ECO:0000259" key="5">
    <source>
        <dbReference type="Pfam" id="PF13458"/>
    </source>
</evidence>
<organism evidence="6 7">
    <name type="scientific">Alkalibacterium iburiense</name>
    <dbReference type="NCBI Taxonomy" id="290589"/>
    <lineage>
        <taxon>Bacteria</taxon>
        <taxon>Bacillati</taxon>
        <taxon>Bacillota</taxon>
        <taxon>Bacilli</taxon>
        <taxon>Lactobacillales</taxon>
        <taxon>Carnobacteriaceae</taxon>
        <taxon>Alkalibacterium</taxon>
    </lineage>
</organism>
<proteinExistence type="inferred from homology"/>
<dbReference type="CDD" id="cd06347">
    <property type="entry name" value="PBP1_ABC_LivK_ligand_binding-like"/>
    <property type="match status" value="1"/>
</dbReference>
<dbReference type="InterPro" id="IPR028082">
    <property type="entry name" value="Peripla_BP_I"/>
</dbReference>
<keyword evidence="3" id="KW-0732">Signal</keyword>